<proteinExistence type="predicted"/>
<reference evidence="2" key="1">
    <citation type="submission" date="2023-06" db="EMBL/GenBank/DDBJ databases">
        <title>Genome-scale phylogeny and comparative genomics of the fungal order Sordariales.</title>
        <authorList>
            <consortium name="Lawrence Berkeley National Laboratory"/>
            <person name="Hensen N."/>
            <person name="Bonometti L."/>
            <person name="Westerberg I."/>
            <person name="Brannstrom I.O."/>
            <person name="Guillou S."/>
            <person name="Cros-Aarteil S."/>
            <person name="Calhoun S."/>
            <person name="Haridas S."/>
            <person name="Kuo A."/>
            <person name="Mondo S."/>
            <person name="Pangilinan J."/>
            <person name="Riley R."/>
            <person name="LaButti K."/>
            <person name="Andreopoulos B."/>
            <person name="Lipzen A."/>
            <person name="Chen C."/>
            <person name="Yanf M."/>
            <person name="Daum C."/>
            <person name="Ng V."/>
            <person name="Clum A."/>
            <person name="Steindorff A."/>
            <person name="Ohm R."/>
            <person name="Martin F."/>
            <person name="Silar P."/>
            <person name="Natvig D."/>
            <person name="Lalanne C."/>
            <person name="Gautier V."/>
            <person name="Ament-velasquez S.L."/>
            <person name="Kruys A."/>
            <person name="Hutchinson M.I."/>
            <person name="Powell A.J."/>
            <person name="Barry K."/>
            <person name="Miller A.N."/>
            <person name="Grigoriev I.V."/>
            <person name="Debuchy R."/>
            <person name="Gladieux P."/>
            <person name="Thoren M.H."/>
            <person name="Johannesson H."/>
        </authorList>
    </citation>
    <scope>NUCLEOTIDE SEQUENCE</scope>
    <source>
        <strain evidence="2">SMH3391-2</strain>
    </source>
</reference>
<evidence type="ECO:0000256" key="1">
    <source>
        <dbReference type="SAM" id="MobiDB-lite"/>
    </source>
</evidence>
<accession>A0AA39U7M1</accession>
<keyword evidence="3" id="KW-1185">Reference proteome</keyword>
<evidence type="ECO:0000313" key="2">
    <source>
        <dbReference type="EMBL" id="KAK0612825.1"/>
    </source>
</evidence>
<feature type="region of interest" description="Disordered" evidence="1">
    <location>
        <begin position="114"/>
        <end position="160"/>
    </location>
</feature>
<dbReference type="EMBL" id="JAULSR010000008">
    <property type="protein sequence ID" value="KAK0612825.1"/>
    <property type="molecule type" value="Genomic_DNA"/>
</dbReference>
<protein>
    <recommendedName>
        <fullName evidence="4">BTB domain-containing protein</fullName>
    </recommendedName>
</protein>
<name>A0AA39U7M1_9PEZI</name>
<feature type="non-terminal residue" evidence="2">
    <location>
        <position position="1"/>
    </location>
</feature>
<feature type="compositionally biased region" description="Low complexity" evidence="1">
    <location>
        <begin position="121"/>
        <end position="135"/>
    </location>
</feature>
<feature type="compositionally biased region" description="Low complexity" evidence="1">
    <location>
        <begin position="188"/>
        <end position="199"/>
    </location>
</feature>
<feature type="compositionally biased region" description="Polar residues" evidence="1">
    <location>
        <begin position="1"/>
        <end position="16"/>
    </location>
</feature>
<feature type="region of interest" description="Disordered" evidence="1">
    <location>
        <begin position="452"/>
        <end position="519"/>
    </location>
</feature>
<dbReference type="PANTHER" id="PTHR38119:SF1">
    <property type="entry name" value="BTB DOMAIN-CONTAINING PROTEIN"/>
    <property type="match status" value="1"/>
</dbReference>
<feature type="non-terminal residue" evidence="2">
    <location>
        <position position="620"/>
    </location>
</feature>
<feature type="region of interest" description="Disordered" evidence="1">
    <location>
        <begin position="185"/>
        <end position="230"/>
    </location>
</feature>
<sequence>AAMVSSQHGDASTSLTLRGGSSVVGAGGGDRREGGRGGAASSYVSSRSRRYNRSHAGGSAFVPQNEFPVFSHSGDVEIVVRVATGHENRYLLHRHTLTRCSGFFEASTSNEWSRAQPLGANPNPNNNTTTTSSTSAELARTDGNSSATKPSPPVAMGLGPFRKRWRYQLDPGSGDDDIPMLVQKEETSPSSTTAPGSGSHNLTSPTSIFGGPSPATSSSRHHHHTKSTSHSFFRSVANLSLSSSSAHHYSPPALALPPPTQAEQDLLRDYDNMFRIMYNYPPLLDGINIADAYVQCKSLLTLADQYDALPVVGPRVDHHLLQFQSRLWKQIAKYPISYLRLGYLSRSKVIFQEALIHVVGQWPAGERSIRAALPEAVLDIIEDKVDELEETVSRIEGKLFRLTLTNRAGERVAPGTNYLDWLAVSLFRQWLADNTTPAPVMPLQIQQHAIPERRRGEHAALSNGNGNGGSRARSESASGHHGVTHGGGGHHGGSNARPGSTSQSQHQHQHQHNTSATIPPLASLGRTYRVLGTAGGADIKGYLSHDECKRFLKLTPELYSRDNLRRFEKRIDELKALAREVVRPLMGTGLELEMGPGGREASGAIGYLTCTTVGDRDLPW</sequence>
<feature type="region of interest" description="Disordered" evidence="1">
    <location>
        <begin position="1"/>
        <end position="66"/>
    </location>
</feature>
<organism evidence="2 3">
    <name type="scientific">Bombardia bombarda</name>
    <dbReference type="NCBI Taxonomy" id="252184"/>
    <lineage>
        <taxon>Eukaryota</taxon>
        <taxon>Fungi</taxon>
        <taxon>Dikarya</taxon>
        <taxon>Ascomycota</taxon>
        <taxon>Pezizomycotina</taxon>
        <taxon>Sordariomycetes</taxon>
        <taxon>Sordariomycetidae</taxon>
        <taxon>Sordariales</taxon>
        <taxon>Lasiosphaeriaceae</taxon>
        <taxon>Bombardia</taxon>
    </lineage>
</organism>
<dbReference type="PANTHER" id="PTHR38119">
    <property type="entry name" value="BTB DOMAIN-CONTAINING PROTEIN-RELATED"/>
    <property type="match status" value="1"/>
</dbReference>
<gene>
    <name evidence="2" type="ORF">B0T17DRAFT_455232</name>
</gene>
<evidence type="ECO:0008006" key="4">
    <source>
        <dbReference type="Google" id="ProtNLM"/>
    </source>
</evidence>
<dbReference type="AlphaFoldDB" id="A0AA39U7M1"/>
<comment type="caution">
    <text evidence="2">The sequence shown here is derived from an EMBL/GenBank/DDBJ whole genome shotgun (WGS) entry which is preliminary data.</text>
</comment>
<evidence type="ECO:0000313" key="3">
    <source>
        <dbReference type="Proteomes" id="UP001174934"/>
    </source>
</evidence>
<dbReference type="Proteomes" id="UP001174934">
    <property type="component" value="Unassembled WGS sequence"/>
</dbReference>